<evidence type="ECO:0000256" key="1">
    <source>
        <dbReference type="ARBA" id="ARBA00008226"/>
    </source>
</evidence>
<name>A0A482WE98_LAOST</name>
<dbReference type="GO" id="GO:0032543">
    <property type="term" value="P:mitochondrial translation"/>
    <property type="evidence" value="ECO:0007669"/>
    <property type="project" value="TreeGrafter"/>
</dbReference>
<dbReference type="InterPro" id="IPR004154">
    <property type="entry name" value="Anticodon-bd"/>
</dbReference>
<keyword evidence="6" id="KW-0648">Protein biosynthesis</keyword>
<keyword evidence="12" id="KW-1185">Reference proteome</keyword>
<keyword evidence="4" id="KW-0547">Nucleotide-binding</keyword>
<dbReference type="PANTHER" id="PTHR11476:SF7">
    <property type="entry name" value="HISTIDINE--TRNA LIGASE"/>
    <property type="match status" value="1"/>
</dbReference>
<dbReference type="GO" id="GO:0005524">
    <property type="term" value="F:ATP binding"/>
    <property type="evidence" value="ECO:0007669"/>
    <property type="project" value="UniProtKB-KW"/>
</dbReference>
<dbReference type="InParanoid" id="A0A482WE98"/>
<dbReference type="EMBL" id="QKKF02037879">
    <property type="protein sequence ID" value="RZF31919.1"/>
    <property type="molecule type" value="Genomic_DNA"/>
</dbReference>
<dbReference type="FunCoup" id="A0A482WE98">
    <property type="interactions" value="2300"/>
</dbReference>
<dbReference type="Gene3D" id="3.40.50.800">
    <property type="entry name" value="Anticodon-binding domain"/>
    <property type="match status" value="1"/>
</dbReference>
<dbReference type="OrthoDB" id="1906957at2759"/>
<evidence type="ECO:0000313" key="11">
    <source>
        <dbReference type="EMBL" id="RZF31919.1"/>
    </source>
</evidence>
<dbReference type="Proteomes" id="UP000291343">
    <property type="component" value="Unassembled WGS sequence"/>
</dbReference>
<feature type="domain" description="Anticodon-binding" evidence="9">
    <location>
        <begin position="302"/>
        <end position="390"/>
    </location>
</feature>
<keyword evidence="3" id="KW-0436">Ligase</keyword>
<comment type="similarity">
    <text evidence="1">Belongs to the class-II aminoacyl-tRNA synthetase family.</text>
</comment>
<proteinExistence type="inferred from homology"/>
<comment type="caution">
    <text evidence="11">The sequence shown here is derived from an EMBL/GenBank/DDBJ whole genome shotgun (WGS) entry which is preliminary data.</text>
</comment>
<accession>A0A482WE98</accession>
<evidence type="ECO:0000256" key="2">
    <source>
        <dbReference type="ARBA" id="ARBA00012815"/>
    </source>
</evidence>
<dbReference type="SUPFAM" id="SSF52954">
    <property type="entry name" value="Class II aaRS ABD-related"/>
    <property type="match status" value="1"/>
</dbReference>
<evidence type="ECO:0000256" key="6">
    <source>
        <dbReference type="ARBA" id="ARBA00022917"/>
    </source>
</evidence>
<evidence type="ECO:0000259" key="10">
    <source>
        <dbReference type="Pfam" id="PF13393"/>
    </source>
</evidence>
<dbReference type="GO" id="GO:0005829">
    <property type="term" value="C:cytosol"/>
    <property type="evidence" value="ECO:0007669"/>
    <property type="project" value="TreeGrafter"/>
</dbReference>
<comment type="catalytic activity">
    <reaction evidence="8">
        <text>tRNA(His) + L-histidine + ATP = L-histidyl-tRNA(His) + AMP + diphosphate + H(+)</text>
        <dbReference type="Rhea" id="RHEA:17313"/>
        <dbReference type="Rhea" id="RHEA-COMP:9665"/>
        <dbReference type="Rhea" id="RHEA-COMP:9689"/>
        <dbReference type="ChEBI" id="CHEBI:15378"/>
        <dbReference type="ChEBI" id="CHEBI:30616"/>
        <dbReference type="ChEBI" id="CHEBI:33019"/>
        <dbReference type="ChEBI" id="CHEBI:57595"/>
        <dbReference type="ChEBI" id="CHEBI:78442"/>
        <dbReference type="ChEBI" id="CHEBI:78527"/>
        <dbReference type="ChEBI" id="CHEBI:456215"/>
        <dbReference type="EC" id="6.1.1.21"/>
    </reaction>
</comment>
<evidence type="ECO:0000313" key="12">
    <source>
        <dbReference type="Proteomes" id="UP000291343"/>
    </source>
</evidence>
<sequence>MNIGKTKFLPIFFRREGDPGLRRLAIHSCGDLRSAACGCDEVERVQQYCYLGVTIDSKLSWTSHVVNVKRRLRKLFICLLAACMGADRGSVQDFDIAGSYDAMLPDAECLRVVSEILSDLKLSAYVIKVNHRLLLDGIFETCGVPADKFRTICSAVDKLDKVGLPSEVADRIGEYVRLNGRQDLIDKLAGDVTLMASKSAGAGLDAMRTLLKYVNLYGITDRISFDLSLARGLDYYTGVIYEAVLQGEAVGSIAGGGRYDNLVGMFHAKKKTVPCVGISIGVERIFSVMEARNMKIRTSEVQVYVATAQKNLAEERMKLCRVLWDAGFNVEHSYKLNPKLLVQLQHCEESGIPVAVILGESEIQRGVVKLRVIATREEKEIPCDELTAELGSYLKGLTNPDPITSS</sequence>
<dbReference type="GO" id="GO:0006427">
    <property type="term" value="P:histidyl-tRNA aminoacylation"/>
    <property type="evidence" value="ECO:0007669"/>
    <property type="project" value="TreeGrafter"/>
</dbReference>
<dbReference type="SUPFAM" id="SSF55681">
    <property type="entry name" value="Class II aaRS and biotin synthetases"/>
    <property type="match status" value="1"/>
</dbReference>
<dbReference type="Pfam" id="PF03129">
    <property type="entry name" value="HGTP_anticodon"/>
    <property type="match status" value="1"/>
</dbReference>
<dbReference type="CDD" id="cd00773">
    <property type="entry name" value="HisRS-like_core"/>
    <property type="match status" value="1"/>
</dbReference>
<dbReference type="STRING" id="195883.A0A482WE98"/>
<dbReference type="AlphaFoldDB" id="A0A482WE98"/>
<organism evidence="11 12">
    <name type="scientific">Laodelphax striatellus</name>
    <name type="common">Small brown planthopper</name>
    <name type="synonym">Delphax striatella</name>
    <dbReference type="NCBI Taxonomy" id="195883"/>
    <lineage>
        <taxon>Eukaryota</taxon>
        <taxon>Metazoa</taxon>
        <taxon>Ecdysozoa</taxon>
        <taxon>Arthropoda</taxon>
        <taxon>Hexapoda</taxon>
        <taxon>Insecta</taxon>
        <taxon>Pterygota</taxon>
        <taxon>Neoptera</taxon>
        <taxon>Paraneoptera</taxon>
        <taxon>Hemiptera</taxon>
        <taxon>Auchenorrhyncha</taxon>
        <taxon>Fulgoroidea</taxon>
        <taxon>Delphacidae</taxon>
        <taxon>Criomorphinae</taxon>
        <taxon>Laodelphax</taxon>
    </lineage>
</organism>
<dbReference type="InterPro" id="IPR036621">
    <property type="entry name" value="Anticodon-bd_dom_sf"/>
</dbReference>
<gene>
    <name evidence="11" type="ORF">LSTR_LSTR014517</name>
</gene>
<dbReference type="Gene3D" id="3.30.930.10">
    <property type="entry name" value="Bira Bifunctional Protein, Domain 2"/>
    <property type="match status" value="1"/>
</dbReference>
<dbReference type="InterPro" id="IPR041715">
    <property type="entry name" value="HisRS-like_core"/>
</dbReference>
<dbReference type="GO" id="GO:0003723">
    <property type="term" value="F:RNA binding"/>
    <property type="evidence" value="ECO:0007669"/>
    <property type="project" value="TreeGrafter"/>
</dbReference>
<reference evidence="11 12" key="1">
    <citation type="journal article" date="2017" name="Gigascience">
        <title>Genome sequence of the small brown planthopper, Laodelphax striatellus.</title>
        <authorList>
            <person name="Zhu J."/>
            <person name="Jiang F."/>
            <person name="Wang X."/>
            <person name="Yang P."/>
            <person name="Bao Y."/>
            <person name="Zhao W."/>
            <person name="Wang W."/>
            <person name="Lu H."/>
            <person name="Wang Q."/>
            <person name="Cui N."/>
            <person name="Li J."/>
            <person name="Chen X."/>
            <person name="Luo L."/>
            <person name="Yu J."/>
            <person name="Kang L."/>
            <person name="Cui F."/>
        </authorList>
    </citation>
    <scope>NUCLEOTIDE SEQUENCE [LARGE SCALE GENOMIC DNA]</scope>
    <source>
        <strain evidence="11">Lst14</strain>
    </source>
</reference>
<protein>
    <recommendedName>
        <fullName evidence="2">histidine--tRNA ligase</fullName>
        <ecNumber evidence="2">6.1.1.21</ecNumber>
    </recommendedName>
</protein>
<dbReference type="Pfam" id="PF13393">
    <property type="entry name" value="tRNA-synt_His"/>
    <property type="match status" value="1"/>
</dbReference>
<dbReference type="EC" id="6.1.1.21" evidence="2"/>
<dbReference type="GO" id="GO:0004821">
    <property type="term" value="F:histidine-tRNA ligase activity"/>
    <property type="evidence" value="ECO:0007669"/>
    <property type="project" value="UniProtKB-EC"/>
</dbReference>
<feature type="domain" description="Class II Histidinyl-tRNA synthetase (HisRS)-like catalytic core" evidence="10">
    <location>
        <begin position="105"/>
        <end position="285"/>
    </location>
</feature>
<keyword evidence="5" id="KW-0067">ATP-binding</keyword>
<evidence type="ECO:0000256" key="7">
    <source>
        <dbReference type="ARBA" id="ARBA00023146"/>
    </source>
</evidence>
<evidence type="ECO:0000256" key="8">
    <source>
        <dbReference type="ARBA" id="ARBA00047639"/>
    </source>
</evidence>
<dbReference type="CDD" id="cd00859">
    <property type="entry name" value="HisRS_anticodon"/>
    <property type="match status" value="1"/>
</dbReference>
<evidence type="ECO:0000256" key="5">
    <source>
        <dbReference type="ARBA" id="ARBA00022840"/>
    </source>
</evidence>
<dbReference type="PANTHER" id="PTHR11476">
    <property type="entry name" value="HISTIDYL-TRNA SYNTHETASE"/>
    <property type="match status" value="1"/>
</dbReference>
<dbReference type="FunFam" id="3.40.50.800:FF:000008">
    <property type="entry name" value="histidine--tRNA ligase, cytoplasmic isoform X1"/>
    <property type="match status" value="1"/>
</dbReference>
<dbReference type="SMR" id="A0A482WE98"/>
<evidence type="ECO:0000256" key="3">
    <source>
        <dbReference type="ARBA" id="ARBA00022598"/>
    </source>
</evidence>
<dbReference type="InterPro" id="IPR033656">
    <property type="entry name" value="HisRS_anticodon"/>
</dbReference>
<evidence type="ECO:0000256" key="4">
    <source>
        <dbReference type="ARBA" id="ARBA00022741"/>
    </source>
</evidence>
<evidence type="ECO:0000259" key="9">
    <source>
        <dbReference type="Pfam" id="PF03129"/>
    </source>
</evidence>
<dbReference type="InterPro" id="IPR045864">
    <property type="entry name" value="aa-tRNA-synth_II/BPL/LPL"/>
</dbReference>
<keyword evidence="7" id="KW-0030">Aminoacyl-tRNA synthetase</keyword>
<dbReference type="GO" id="GO:0005739">
    <property type="term" value="C:mitochondrion"/>
    <property type="evidence" value="ECO:0007669"/>
    <property type="project" value="TreeGrafter"/>
</dbReference>